<evidence type="ECO:0000313" key="3">
    <source>
        <dbReference type="Proteomes" id="UP000247973"/>
    </source>
</evidence>
<evidence type="ECO:0000313" key="2">
    <source>
        <dbReference type="EMBL" id="PXV66859.1"/>
    </source>
</evidence>
<name>A0A2V3PSU3_9BACT</name>
<protein>
    <submittedName>
        <fullName evidence="2">SPP1 Gp6-like portal protein</fullName>
    </submittedName>
</protein>
<keyword evidence="3" id="KW-1185">Reference proteome</keyword>
<dbReference type="OrthoDB" id="1031465at2"/>
<dbReference type="Pfam" id="PF05133">
    <property type="entry name" value="SPP1_portal"/>
    <property type="match status" value="1"/>
</dbReference>
<feature type="compositionally biased region" description="Polar residues" evidence="1">
    <location>
        <begin position="502"/>
        <end position="513"/>
    </location>
</feature>
<dbReference type="InterPro" id="IPR021145">
    <property type="entry name" value="Portal_protein_SPP1_Gp6-like"/>
</dbReference>
<accession>A0A2V3PSU3</accession>
<feature type="region of interest" description="Disordered" evidence="1">
    <location>
        <begin position="467"/>
        <end position="513"/>
    </location>
</feature>
<evidence type="ECO:0000256" key="1">
    <source>
        <dbReference type="SAM" id="MobiDB-lite"/>
    </source>
</evidence>
<feature type="compositionally biased region" description="Basic and acidic residues" evidence="1">
    <location>
        <begin position="473"/>
        <end position="491"/>
    </location>
</feature>
<reference evidence="2 3" key="1">
    <citation type="submission" date="2018-03" db="EMBL/GenBank/DDBJ databases">
        <title>Genomic Encyclopedia of Archaeal and Bacterial Type Strains, Phase II (KMG-II): from individual species to whole genera.</title>
        <authorList>
            <person name="Goeker M."/>
        </authorList>
    </citation>
    <scope>NUCLEOTIDE SEQUENCE [LARGE SCALE GENOMIC DNA]</scope>
    <source>
        <strain evidence="2 3">DSM 100214</strain>
    </source>
</reference>
<dbReference type="Proteomes" id="UP000247973">
    <property type="component" value="Unassembled WGS sequence"/>
</dbReference>
<dbReference type="EMBL" id="QICL01000004">
    <property type="protein sequence ID" value="PXV66859.1"/>
    <property type="molecule type" value="Genomic_DNA"/>
</dbReference>
<proteinExistence type="predicted"/>
<organism evidence="2 3">
    <name type="scientific">Dysgonomonas alginatilytica</name>
    <dbReference type="NCBI Taxonomy" id="1605892"/>
    <lineage>
        <taxon>Bacteria</taxon>
        <taxon>Pseudomonadati</taxon>
        <taxon>Bacteroidota</taxon>
        <taxon>Bacteroidia</taxon>
        <taxon>Bacteroidales</taxon>
        <taxon>Dysgonomonadaceae</taxon>
        <taxon>Dysgonomonas</taxon>
    </lineage>
</organism>
<dbReference type="RefSeq" id="WP_110309815.1">
    <property type="nucleotide sequence ID" value="NZ_QICL01000004.1"/>
</dbReference>
<sequence>MPITSDQIYNQRERFYRNLPNRGFQSKKLFRREVYQAEFLAELDPDGHKINDPTYYEDIKKEMPILDGNGEPTGKKRLVEVPIERVAVPLQKVILEKHLTHLCGDKIKFIHHNLNPSDSEAETFMKFKQGWDKRNMETAKFDFCQSVKACGDAAFCAYMENKQFAYRVFSFLKGDGLHPVFDAKGKLRLFGRSFTAYDFERNEDVPYMEVWDGKYCTLLSYSTDSKAGKSIVWDTKTFLPTLSDTPDTEGWFVVDAPVPHGFTTMPIVYLKNEDGACWSAVQDLIDKLELALSQLFENNKAYAFRIMIIKGDVEVQGTLAGQARALLFNNEEGDAKFMERADASSSFELQLKETLKYILMGSFTVLPPETPAGDLPGVTIKIMYSPAIEQGLNDKNFYNKSFDTIISLFKEGYAMEEGNSVSDFKKLDLRGDISIYVHQNDNEITNNLVMGVTSGFTSKETASEVSVYSAADEQNRLKKQKEQEQKDEREALAMQQPYDGMNKTNTQRKIAAE</sequence>
<gene>
    <name evidence="2" type="ORF">CLV62_104120</name>
</gene>
<dbReference type="AlphaFoldDB" id="A0A2V3PSU3"/>
<comment type="caution">
    <text evidence="2">The sequence shown here is derived from an EMBL/GenBank/DDBJ whole genome shotgun (WGS) entry which is preliminary data.</text>
</comment>